<dbReference type="EMBL" id="CP085043">
    <property type="protein sequence ID" value="UZF16119.1"/>
    <property type="molecule type" value="Genomic_DNA"/>
</dbReference>
<dbReference type="InterPro" id="IPR036770">
    <property type="entry name" value="Ankyrin_rpt-contain_sf"/>
</dbReference>
<accession>A0ABY6NG80</accession>
<proteinExistence type="predicted"/>
<reference evidence="1" key="1">
    <citation type="submission" date="2021-10" db="EMBL/GenBank/DDBJ databases">
        <title>Complete genome sequences of five Ralstonia solancearum strains isolated from sunflower.</title>
        <authorList>
            <person name="She X."/>
            <person name="He Z."/>
        </authorList>
    </citation>
    <scope>NUCLEOTIDE SEQUENCE</scope>
    <source>
        <strain evidence="1">RS638</strain>
    </source>
</reference>
<evidence type="ECO:0000313" key="1">
    <source>
        <dbReference type="EMBL" id="UZF16119.1"/>
    </source>
</evidence>
<dbReference type="Gene3D" id="1.25.40.20">
    <property type="entry name" value="Ankyrin repeat-containing domain"/>
    <property type="match status" value="1"/>
</dbReference>
<sequence>MDENLNFRQELKEAISNGDLQIVRHLIEESGKDIKIFPLGAFLRGACIENQLEIVDYLIDLPTIGEHDLNVAMIERNWEKYQPLKEKMNSKLELINATKQKELSRAVYQGDFKSVKEIVESKNYFDLFSALYGAASIDNVKITAYLFDKINIREDQEENLIKASGPEARMWIKKYHLRQALNNDLTEKDEGQRHKI</sequence>
<dbReference type="SUPFAM" id="SSF48403">
    <property type="entry name" value="Ankyrin repeat"/>
    <property type="match status" value="1"/>
</dbReference>
<gene>
    <name evidence="1" type="ORF">LH706_06670</name>
</gene>
<protein>
    <recommendedName>
        <fullName evidence="2">Ankyrin repeat domain-containing protein</fullName>
    </recommendedName>
</protein>
<name>A0ABY6NG80_RALSL</name>
<evidence type="ECO:0008006" key="2">
    <source>
        <dbReference type="Google" id="ProtNLM"/>
    </source>
</evidence>
<organism evidence="1">
    <name type="scientific">Ralstonia solanacearum</name>
    <name type="common">Pseudomonas solanacearum</name>
    <dbReference type="NCBI Taxonomy" id="305"/>
    <lineage>
        <taxon>Bacteria</taxon>
        <taxon>Pseudomonadati</taxon>
        <taxon>Pseudomonadota</taxon>
        <taxon>Betaproteobacteria</taxon>
        <taxon>Burkholderiales</taxon>
        <taxon>Burkholderiaceae</taxon>
        <taxon>Ralstonia</taxon>
        <taxon>Ralstonia solanacearum species complex</taxon>
    </lineage>
</organism>